<dbReference type="EMBL" id="JAKRRY010000004">
    <property type="protein sequence ID" value="MCW8345450.1"/>
    <property type="molecule type" value="Genomic_DNA"/>
</dbReference>
<dbReference type="PANTHER" id="PTHR44757">
    <property type="entry name" value="DIGUANYLATE CYCLASE DGCP"/>
    <property type="match status" value="1"/>
</dbReference>
<dbReference type="Gene3D" id="3.30.450.20">
    <property type="entry name" value="PAS domain"/>
    <property type="match status" value="1"/>
</dbReference>
<dbReference type="GO" id="GO:0052621">
    <property type="term" value="F:diguanylate cyclase activity"/>
    <property type="evidence" value="ECO:0007669"/>
    <property type="project" value="UniProtKB-EC"/>
</dbReference>
<dbReference type="Gene3D" id="3.30.70.270">
    <property type="match status" value="1"/>
</dbReference>
<keyword evidence="4" id="KW-0548">Nucleotidyltransferase</keyword>
<dbReference type="Pfam" id="PF17152">
    <property type="entry name" value="CHASE8"/>
    <property type="match status" value="1"/>
</dbReference>
<keyword evidence="1" id="KW-1133">Transmembrane helix</keyword>
<accession>A0A9X3CMZ7</accession>
<dbReference type="GO" id="GO:0016020">
    <property type="term" value="C:membrane"/>
    <property type="evidence" value="ECO:0007669"/>
    <property type="project" value="InterPro"/>
</dbReference>
<protein>
    <submittedName>
        <fullName evidence="4">Diguanylate cyclase</fullName>
        <ecNumber evidence="4">2.7.7.65</ecNumber>
    </submittedName>
</protein>
<reference evidence="4" key="1">
    <citation type="submission" date="2022-02" db="EMBL/GenBank/DDBJ databases">
        <title>Vibrio sp. nov, a new bacterium isolated from seawater.</title>
        <authorList>
            <person name="Yuan Y."/>
        </authorList>
    </citation>
    <scope>NUCLEOTIDE SEQUENCE</scope>
    <source>
        <strain evidence="4">ZSDZ65</strain>
    </source>
</reference>
<name>A0A9X3CMZ7_9VIBR</name>
<dbReference type="EC" id="2.7.7.65" evidence="4"/>
<evidence type="ECO:0000256" key="1">
    <source>
        <dbReference type="SAM" id="Phobius"/>
    </source>
</evidence>
<dbReference type="Pfam" id="PF00990">
    <property type="entry name" value="GGDEF"/>
    <property type="match status" value="1"/>
</dbReference>
<dbReference type="InterPro" id="IPR000160">
    <property type="entry name" value="GGDEF_dom"/>
</dbReference>
<dbReference type="SUPFAM" id="SSF55785">
    <property type="entry name" value="PYP-like sensor domain (PAS domain)"/>
    <property type="match status" value="1"/>
</dbReference>
<sequence>MIADRFASMPLRYKMMLPTWFIVTFIMIVVGSSAITMLRHYQEQALDTRVNILSKGVANTLQAALMFDDATTAQEQLAYLSFDPDIIAAKVKDAEVARLAFIDRTPSHCIWMQEQLVCDNIDFVERSINIELGDDSLGELIVWVSLERLHLEQQHMWFWLSVLTGCLSLFAWQLARTLHNLVVMPLSSLHYSMETMIKEGVKKREIPVLHNDELGRLTRCFNAMVVSLLERERQLHQALEHLESKNRYINRALDVMQKGIMVTSTNLDIMYSNPHAAKQLKKYEKISNARVLLDAVFTPKATVEAIVNAIQNQTILNEVELRKNKTNQKFMVSCHPMGSEEHSLIQFEDFTEQYLAEHRRKLIELMFEQHQEAMLMLSRNGTIEMQNPISVKWFGWRAQVFEINVKGKVVPSIRVLKKLLLEGSLVYHVKVQNEDSSWFPCVLQLRTLTNENGRVEAFVLAIRDESEKVQLKKLNYQVNHDLLTGLANRVSAMQTLQQQHDYGLSLFVVFIDLDGFKAVNDQFGHHIGDELLKVVATRMKAIVGGHSLVARLAGDEFLIGIESQHNIDVILQLLNESLSTPVELEGHYCQVSASLGVTFWSATSNESLDVVIDTADKAMYQAKRAGKNRYVLEEPQPL</sequence>
<organism evidence="4 5">
    <name type="scientific">Vibrio qingdaonensis</name>
    <dbReference type="NCBI Taxonomy" id="2829491"/>
    <lineage>
        <taxon>Bacteria</taxon>
        <taxon>Pseudomonadati</taxon>
        <taxon>Pseudomonadota</taxon>
        <taxon>Gammaproteobacteria</taxon>
        <taxon>Vibrionales</taxon>
        <taxon>Vibrionaceae</taxon>
        <taxon>Vibrio</taxon>
    </lineage>
</organism>
<feature type="transmembrane region" description="Helical" evidence="1">
    <location>
        <begin position="156"/>
        <end position="175"/>
    </location>
</feature>
<dbReference type="InterPro" id="IPR029787">
    <property type="entry name" value="Nucleotide_cyclase"/>
</dbReference>
<feature type="domain" description="GGDEF" evidence="3">
    <location>
        <begin position="504"/>
        <end position="635"/>
    </location>
</feature>
<dbReference type="PANTHER" id="PTHR44757:SF2">
    <property type="entry name" value="BIOFILM ARCHITECTURE MAINTENANCE PROTEIN MBAA"/>
    <property type="match status" value="1"/>
</dbReference>
<dbReference type="SUPFAM" id="SSF55073">
    <property type="entry name" value="Nucleotide cyclase"/>
    <property type="match status" value="1"/>
</dbReference>
<dbReference type="InterPro" id="IPR052155">
    <property type="entry name" value="Biofilm_reg_signaling"/>
</dbReference>
<dbReference type="SMART" id="SM00267">
    <property type="entry name" value="GGDEF"/>
    <property type="match status" value="1"/>
</dbReference>
<keyword evidence="1" id="KW-0812">Transmembrane</keyword>
<dbReference type="CDD" id="cd06225">
    <property type="entry name" value="HAMP"/>
    <property type="match status" value="1"/>
</dbReference>
<feature type="transmembrane region" description="Helical" evidence="1">
    <location>
        <begin position="20"/>
        <end position="38"/>
    </location>
</feature>
<evidence type="ECO:0000313" key="5">
    <source>
        <dbReference type="Proteomes" id="UP001155587"/>
    </source>
</evidence>
<dbReference type="CDD" id="cd01949">
    <property type="entry name" value="GGDEF"/>
    <property type="match status" value="1"/>
</dbReference>
<dbReference type="AlphaFoldDB" id="A0A9X3CMZ7"/>
<dbReference type="InterPro" id="IPR035965">
    <property type="entry name" value="PAS-like_dom_sf"/>
</dbReference>
<dbReference type="RefSeq" id="WP_265673890.1">
    <property type="nucleotide sequence ID" value="NZ_JAKRRY010000004.1"/>
</dbReference>
<dbReference type="Proteomes" id="UP001155587">
    <property type="component" value="Unassembled WGS sequence"/>
</dbReference>
<evidence type="ECO:0000313" key="4">
    <source>
        <dbReference type="EMBL" id="MCW8345450.1"/>
    </source>
</evidence>
<dbReference type="InterPro" id="IPR003660">
    <property type="entry name" value="HAMP_dom"/>
</dbReference>
<evidence type="ECO:0000259" key="3">
    <source>
        <dbReference type="PROSITE" id="PS50887"/>
    </source>
</evidence>
<keyword evidence="5" id="KW-1185">Reference proteome</keyword>
<evidence type="ECO:0000259" key="2">
    <source>
        <dbReference type="PROSITE" id="PS50885"/>
    </source>
</evidence>
<proteinExistence type="predicted"/>
<gene>
    <name evidence="4" type="ORF">MD535_05315</name>
</gene>
<dbReference type="Gene3D" id="6.10.340.10">
    <property type="match status" value="1"/>
</dbReference>
<feature type="domain" description="HAMP" evidence="2">
    <location>
        <begin position="180"/>
        <end position="233"/>
    </location>
</feature>
<dbReference type="PROSITE" id="PS50887">
    <property type="entry name" value="GGDEF"/>
    <property type="match status" value="1"/>
</dbReference>
<keyword evidence="4" id="KW-0808">Transferase</keyword>
<comment type="caution">
    <text evidence="4">The sequence shown here is derived from an EMBL/GenBank/DDBJ whole genome shotgun (WGS) entry which is preliminary data.</text>
</comment>
<keyword evidence="1" id="KW-0472">Membrane</keyword>
<dbReference type="InterPro" id="IPR043128">
    <property type="entry name" value="Rev_trsase/Diguanyl_cyclase"/>
</dbReference>
<dbReference type="PROSITE" id="PS50885">
    <property type="entry name" value="HAMP"/>
    <property type="match status" value="1"/>
</dbReference>
<dbReference type="InterPro" id="IPR033417">
    <property type="entry name" value="CHASE8"/>
</dbReference>
<dbReference type="NCBIfam" id="TIGR00254">
    <property type="entry name" value="GGDEF"/>
    <property type="match status" value="1"/>
</dbReference>
<dbReference type="GO" id="GO:0007165">
    <property type="term" value="P:signal transduction"/>
    <property type="evidence" value="ECO:0007669"/>
    <property type="project" value="InterPro"/>
</dbReference>